<accession>A0A1M6LQX2</accession>
<proteinExistence type="predicted"/>
<dbReference type="Proteomes" id="UP000184452">
    <property type="component" value="Unassembled WGS sequence"/>
</dbReference>
<dbReference type="EMBL" id="FQZK01000009">
    <property type="protein sequence ID" value="SHJ73556.1"/>
    <property type="molecule type" value="Genomic_DNA"/>
</dbReference>
<name>A0A1M6LQX2_9ACTN</name>
<keyword evidence="2" id="KW-1185">Reference proteome</keyword>
<reference evidence="1 2" key="1">
    <citation type="submission" date="2016-11" db="EMBL/GenBank/DDBJ databases">
        <authorList>
            <person name="Jaros S."/>
            <person name="Januszkiewicz K."/>
            <person name="Wedrychowicz H."/>
        </authorList>
    </citation>
    <scope>NUCLEOTIDE SEQUENCE [LARGE SCALE GENOMIC DNA]</scope>
    <source>
        <strain evidence="1 2">CGMCC 4.5723</strain>
    </source>
</reference>
<gene>
    <name evidence="1" type="ORF">SAMN05421803_10922</name>
</gene>
<dbReference type="AlphaFoldDB" id="A0A1M6LQX2"/>
<evidence type="ECO:0000313" key="2">
    <source>
        <dbReference type="Proteomes" id="UP000184452"/>
    </source>
</evidence>
<evidence type="ECO:0000313" key="1">
    <source>
        <dbReference type="EMBL" id="SHJ73556.1"/>
    </source>
</evidence>
<protein>
    <submittedName>
        <fullName evidence="1">Uncharacterized protein</fullName>
    </submittedName>
</protein>
<dbReference type="RefSeq" id="WP_073380101.1">
    <property type="nucleotide sequence ID" value="NZ_FQZK01000009.1"/>
</dbReference>
<dbReference type="OrthoDB" id="3427160at2"/>
<sequence length="318" mass="34079">MNGSLARGPAVDIDALWFAWAGADGILRTARFDTAEPLIRRTGAACDAVVPGHGPGRFLVVREGTVRPWTAATGDEWPPVDLPEGVHRLMEVPGGPGADTPHLLAAVPGALLRHGSGGWHVLEEPDAPVIALAWQFRRHRALAFTASGAVHGYDPATGLLEPSSPPSADRYRLALYDEILGGVWALPEERPDRAHFLRVEPGPPERVYDVALPAAAVGLGVSHSGEWLIVRARGEAPSAWLYNVNGARSFPAPPAMAVSAWPGAFTFDNHLVAVRDDEVQIVEIPARADVRAPGTALDIEVFWEARPRMHRASRVSGP</sequence>
<organism evidence="1 2">
    <name type="scientific">Nocardiopsis flavescens</name>
    <dbReference type="NCBI Taxonomy" id="758803"/>
    <lineage>
        <taxon>Bacteria</taxon>
        <taxon>Bacillati</taxon>
        <taxon>Actinomycetota</taxon>
        <taxon>Actinomycetes</taxon>
        <taxon>Streptosporangiales</taxon>
        <taxon>Nocardiopsidaceae</taxon>
        <taxon>Nocardiopsis</taxon>
    </lineage>
</organism>